<dbReference type="OrthoDB" id="1436925at2"/>
<dbReference type="eggNOG" id="ENOG503334N">
    <property type="taxonomic scope" value="Bacteria"/>
</dbReference>
<comment type="caution">
    <text evidence="2">The sequence shown here is derived from an EMBL/GenBank/DDBJ whole genome shotgun (WGS) entry which is preliminary data.</text>
</comment>
<proteinExistence type="predicted"/>
<reference evidence="2 3" key="1">
    <citation type="journal article" date="2012" name="J. Bacteriol.">
        <title>Genome Sequence of Galbibacter marinum Type Strain ck-I2-15.</title>
        <authorList>
            <person name="Lai Q."/>
            <person name="Li C."/>
            <person name="Shao Z."/>
        </authorList>
    </citation>
    <scope>NUCLEOTIDE SEQUENCE [LARGE SCALE GENOMIC DNA]</scope>
    <source>
        <strain evidence="3">ck-I2-15</strain>
    </source>
</reference>
<protein>
    <recommendedName>
        <fullName evidence="4">Viral A-type inclusion protein</fullName>
    </recommendedName>
</protein>
<keyword evidence="3" id="KW-1185">Reference proteome</keyword>
<evidence type="ECO:0000313" key="2">
    <source>
        <dbReference type="EMBL" id="EKF56603.1"/>
    </source>
</evidence>
<dbReference type="PROSITE" id="PS51257">
    <property type="entry name" value="PROKAR_LIPOPROTEIN"/>
    <property type="match status" value="1"/>
</dbReference>
<gene>
    <name evidence="2" type="ORF">I215_00275</name>
</gene>
<evidence type="ECO:0008006" key="4">
    <source>
        <dbReference type="Google" id="ProtNLM"/>
    </source>
</evidence>
<dbReference type="RefSeq" id="WP_008989933.1">
    <property type="nucleotide sequence ID" value="NZ_AMSG01000001.1"/>
</dbReference>
<keyword evidence="1" id="KW-0175">Coiled coil</keyword>
<organism evidence="2 3">
    <name type="scientific">Galbibacter marinus</name>
    <dbReference type="NCBI Taxonomy" id="555500"/>
    <lineage>
        <taxon>Bacteria</taxon>
        <taxon>Pseudomonadati</taxon>
        <taxon>Bacteroidota</taxon>
        <taxon>Flavobacteriia</taxon>
        <taxon>Flavobacteriales</taxon>
        <taxon>Flavobacteriaceae</taxon>
        <taxon>Galbibacter</taxon>
    </lineage>
</organism>
<evidence type="ECO:0000313" key="3">
    <source>
        <dbReference type="Proteomes" id="UP000007364"/>
    </source>
</evidence>
<dbReference type="STRING" id="555500.I215_00275"/>
<sequence length="139" mass="15598">MRKFSLLLLILTMAVISCKNGEKKSEGPTQMEEVMAVHDNLMPKMSDISSLMSELETKIDSSESSAKYQKAIDDLAASHTAMMDWMKDFGAKFDVDEILRGKPLTEQKQQLLDQEQQEVDELKKQIESSIANAKSLLGN</sequence>
<feature type="coiled-coil region" evidence="1">
    <location>
        <begin position="105"/>
        <end position="139"/>
    </location>
</feature>
<dbReference type="AlphaFoldDB" id="K2P6D8"/>
<dbReference type="EMBL" id="AMSG01000001">
    <property type="protein sequence ID" value="EKF56603.1"/>
    <property type="molecule type" value="Genomic_DNA"/>
</dbReference>
<name>K2P6D8_9FLAO</name>
<evidence type="ECO:0000256" key="1">
    <source>
        <dbReference type="SAM" id="Coils"/>
    </source>
</evidence>
<accession>K2P6D8</accession>
<dbReference type="Proteomes" id="UP000007364">
    <property type="component" value="Unassembled WGS sequence"/>
</dbReference>